<evidence type="ECO:0008006" key="5">
    <source>
        <dbReference type="Google" id="ProtNLM"/>
    </source>
</evidence>
<dbReference type="InterPro" id="IPR002110">
    <property type="entry name" value="Ankyrin_rpt"/>
</dbReference>
<evidence type="ECO:0000313" key="3">
    <source>
        <dbReference type="EMBL" id="KAK8886624.1"/>
    </source>
</evidence>
<dbReference type="SUPFAM" id="SSF48403">
    <property type="entry name" value="Ankyrin repeat"/>
    <property type="match status" value="2"/>
</dbReference>
<dbReference type="SMART" id="SM00248">
    <property type="entry name" value="ANK"/>
    <property type="match status" value="8"/>
</dbReference>
<keyword evidence="1" id="KW-0677">Repeat</keyword>
<keyword evidence="4" id="KW-1185">Reference proteome</keyword>
<evidence type="ECO:0000313" key="4">
    <source>
        <dbReference type="Proteomes" id="UP001470230"/>
    </source>
</evidence>
<comment type="caution">
    <text evidence="3">The sequence shown here is derived from an EMBL/GenBank/DDBJ whole genome shotgun (WGS) entry which is preliminary data.</text>
</comment>
<dbReference type="EMBL" id="JAPFFF010000007">
    <property type="protein sequence ID" value="KAK8886624.1"/>
    <property type="molecule type" value="Genomic_DNA"/>
</dbReference>
<dbReference type="InterPro" id="IPR036770">
    <property type="entry name" value="Ankyrin_rpt-contain_sf"/>
</dbReference>
<name>A0ABR2K6D3_9EUKA</name>
<dbReference type="Pfam" id="PF12796">
    <property type="entry name" value="Ank_2"/>
    <property type="match status" value="1"/>
</dbReference>
<keyword evidence="2" id="KW-0040">ANK repeat</keyword>
<reference evidence="3 4" key="1">
    <citation type="submission" date="2024-04" db="EMBL/GenBank/DDBJ databases">
        <title>Tritrichomonas musculus Genome.</title>
        <authorList>
            <person name="Alves-Ferreira E."/>
            <person name="Grigg M."/>
            <person name="Lorenzi H."/>
            <person name="Galac M."/>
        </authorList>
    </citation>
    <scope>NUCLEOTIDE SEQUENCE [LARGE SCALE GENOMIC DNA]</scope>
    <source>
        <strain evidence="3 4">EAF2021</strain>
    </source>
</reference>
<evidence type="ECO:0000256" key="1">
    <source>
        <dbReference type="ARBA" id="ARBA00022737"/>
    </source>
</evidence>
<gene>
    <name evidence="3" type="ORF">M9Y10_042089</name>
</gene>
<sequence length="651" mass="76158">MNEIISIEEKLLSINPDSTEDVRIMVSIFLKKKKNYLIFIRLFLSCCIALPEKIEFLCSFLSNVLNFNCIEDRETFFSLFISQVKNRSYKSREINFAANYLINQQQIPPEVIAEIKPFVTVKTEDFLAIDGERIQTDEKFNENQLKKGRSPSLIVKYIREDDLDSLLTFISSHNESDFINFVIEKNPFERCEVIVDKKCTILDCAAFFGSIKCFKYLVSNQAVITETTFSYAVMGGSAEIIHLIENTLNNIERTIKNDSIYIFTCSIKYHRSEIFEWLLDHVRPIDIEKIQYLILICASYSNYAILCNYLIASMEFSCLNTMYNDEKIFDWIVTDYLFNFKRRNLSEQQILSKFKVVISQLFFSAVHQKQLDCLKVIVKNSPFIGQLMNSQFIEIIFKEFENENEDVIDYLLNCGKFDLNLKCRLKRPDHFSHLKYNNQTKSLLMWSCDSNFEKLIEKLIGINSIDINSKCFEDVDFGTRNVFDSVCENCSKSLLNQFLIQFTEKVEFNLPLHFSCRGEKLDNFEFFLSKINFDVNKADNRKRTCLHYACQTNCVTFLEKLLSFESIKIDMKNDEKDTAYFTALKSNSIECIQYFLKMSLIDINECDFQNNDTSLHLATKLNSIEIIKLILPNQNLDINKQNKNGIFIYIL</sequence>
<proteinExistence type="predicted"/>
<dbReference type="Proteomes" id="UP001470230">
    <property type="component" value="Unassembled WGS sequence"/>
</dbReference>
<dbReference type="Gene3D" id="1.25.40.20">
    <property type="entry name" value="Ankyrin repeat-containing domain"/>
    <property type="match status" value="2"/>
</dbReference>
<accession>A0ABR2K6D3</accession>
<organism evidence="3 4">
    <name type="scientific">Tritrichomonas musculus</name>
    <dbReference type="NCBI Taxonomy" id="1915356"/>
    <lineage>
        <taxon>Eukaryota</taxon>
        <taxon>Metamonada</taxon>
        <taxon>Parabasalia</taxon>
        <taxon>Tritrichomonadida</taxon>
        <taxon>Tritrichomonadidae</taxon>
        <taxon>Tritrichomonas</taxon>
    </lineage>
</organism>
<dbReference type="PANTHER" id="PTHR24198:SF165">
    <property type="entry name" value="ANKYRIN REPEAT-CONTAINING PROTEIN-RELATED"/>
    <property type="match status" value="1"/>
</dbReference>
<dbReference type="PANTHER" id="PTHR24198">
    <property type="entry name" value="ANKYRIN REPEAT AND PROTEIN KINASE DOMAIN-CONTAINING PROTEIN"/>
    <property type="match status" value="1"/>
</dbReference>
<protein>
    <recommendedName>
        <fullName evidence="5">DUF3447 domain-containing protein</fullName>
    </recommendedName>
</protein>
<evidence type="ECO:0000256" key="2">
    <source>
        <dbReference type="ARBA" id="ARBA00023043"/>
    </source>
</evidence>